<dbReference type="Proteomes" id="UP001152747">
    <property type="component" value="Unassembled WGS sequence"/>
</dbReference>
<evidence type="ECO:0000313" key="1">
    <source>
        <dbReference type="EMBL" id="CAI5449994.1"/>
    </source>
</evidence>
<name>A0A9P1N4W7_9PELO</name>
<dbReference type="AlphaFoldDB" id="A0A9P1N4W7"/>
<keyword evidence="2" id="KW-1185">Reference proteome</keyword>
<comment type="caution">
    <text evidence="1">The sequence shown here is derived from an EMBL/GenBank/DDBJ whole genome shotgun (WGS) entry which is preliminary data.</text>
</comment>
<sequence>MEGRESNRLESVRIDSNRFESVRIGSNRLESVRIDSNRLESTRIGSNRFESTRIKRVANKSQAGSVTCDKTSLYKLHRETDKGVL</sequence>
<accession>A0A9P1N4W7</accession>
<reference evidence="1" key="1">
    <citation type="submission" date="2022-11" db="EMBL/GenBank/DDBJ databases">
        <authorList>
            <person name="Kikuchi T."/>
        </authorList>
    </citation>
    <scope>NUCLEOTIDE SEQUENCE</scope>
    <source>
        <strain evidence="1">PS1010</strain>
    </source>
</reference>
<organism evidence="1 2">
    <name type="scientific">Caenorhabditis angaria</name>
    <dbReference type="NCBI Taxonomy" id="860376"/>
    <lineage>
        <taxon>Eukaryota</taxon>
        <taxon>Metazoa</taxon>
        <taxon>Ecdysozoa</taxon>
        <taxon>Nematoda</taxon>
        <taxon>Chromadorea</taxon>
        <taxon>Rhabditida</taxon>
        <taxon>Rhabditina</taxon>
        <taxon>Rhabditomorpha</taxon>
        <taxon>Rhabditoidea</taxon>
        <taxon>Rhabditidae</taxon>
        <taxon>Peloderinae</taxon>
        <taxon>Caenorhabditis</taxon>
    </lineage>
</organism>
<dbReference type="EMBL" id="CANHGI010000005">
    <property type="protein sequence ID" value="CAI5449994.1"/>
    <property type="molecule type" value="Genomic_DNA"/>
</dbReference>
<proteinExistence type="predicted"/>
<gene>
    <name evidence="1" type="ORF">CAMP_LOCUS12631</name>
</gene>
<evidence type="ECO:0000313" key="2">
    <source>
        <dbReference type="Proteomes" id="UP001152747"/>
    </source>
</evidence>
<protein>
    <submittedName>
        <fullName evidence="1">Uncharacterized protein</fullName>
    </submittedName>
</protein>